<dbReference type="Pfam" id="PF07812">
    <property type="entry name" value="TfuA"/>
    <property type="match status" value="1"/>
</dbReference>
<organism evidence="2 3">
    <name type="scientific">Aureimonas glaciei</name>
    <dbReference type="NCBI Taxonomy" id="1776957"/>
    <lineage>
        <taxon>Bacteria</taxon>
        <taxon>Pseudomonadati</taxon>
        <taxon>Pseudomonadota</taxon>
        <taxon>Alphaproteobacteria</taxon>
        <taxon>Hyphomicrobiales</taxon>
        <taxon>Aurantimonadaceae</taxon>
        <taxon>Aureimonas</taxon>
    </lineage>
</organism>
<dbReference type="InterPro" id="IPR012924">
    <property type="entry name" value="TfuA_core"/>
</dbReference>
<evidence type="ECO:0000313" key="3">
    <source>
        <dbReference type="Proteomes" id="UP000613160"/>
    </source>
</evidence>
<dbReference type="AlphaFoldDB" id="A0A916YAS1"/>
<dbReference type="EMBL" id="BMJJ01000014">
    <property type="protein sequence ID" value="GGD37318.1"/>
    <property type="molecule type" value="Genomic_DNA"/>
</dbReference>
<gene>
    <name evidence="2" type="ORF">GCM10011335_45160</name>
</gene>
<evidence type="ECO:0000259" key="1">
    <source>
        <dbReference type="Pfam" id="PF07812"/>
    </source>
</evidence>
<keyword evidence="3" id="KW-1185">Reference proteome</keyword>
<evidence type="ECO:0000313" key="2">
    <source>
        <dbReference type="EMBL" id="GGD37318.1"/>
    </source>
</evidence>
<protein>
    <recommendedName>
        <fullName evidence="1">TfuA-like core domain-containing protein</fullName>
    </recommendedName>
</protein>
<proteinExistence type="predicted"/>
<comment type="caution">
    <text evidence="2">The sequence shown here is derived from an EMBL/GenBank/DDBJ whole genome shotgun (WGS) entry which is preliminary data.</text>
</comment>
<dbReference type="Proteomes" id="UP000613160">
    <property type="component" value="Unassembled WGS sequence"/>
</dbReference>
<reference evidence="2" key="2">
    <citation type="submission" date="2020-09" db="EMBL/GenBank/DDBJ databases">
        <authorList>
            <person name="Sun Q."/>
            <person name="Zhou Y."/>
        </authorList>
    </citation>
    <scope>NUCLEOTIDE SEQUENCE</scope>
    <source>
        <strain evidence="2">CGMCC 1.15493</strain>
    </source>
</reference>
<feature type="domain" description="TfuA-like core" evidence="1">
    <location>
        <begin position="48"/>
        <end position="137"/>
    </location>
</feature>
<sequence>MHMQPTVFLGPSLPLDEAREILDANYQPPLRAGDLERMNTGTSVGVIDGILDPHCRLPIEEARQALSRGVRVFGAASTGALLAVELEGEGVVGVGRVFAFLQDYVGDREDLIKIVYHDHDNISLTIPLIGAALALGDLSPKQTRTLIKDLSGLPLCKRTASAIESRMRSATEQERWNAVPIAAMFDVKADDARQLLRHLSNL</sequence>
<accession>A0A916YAS1</accession>
<reference evidence="2" key="1">
    <citation type="journal article" date="2014" name="Int. J. Syst. Evol. Microbiol.">
        <title>Complete genome sequence of Corynebacterium casei LMG S-19264T (=DSM 44701T), isolated from a smear-ripened cheese.</title>
        <authorList>
            <consortium name="US DOE Joint Genome Institute (JGI-PGF)"/>
            <person name="Walter F."/>
            <person name="Albersmeier A."/>
            <person name="Kalinowski J."/>
            <person name="Ruckert C."/>
        </authorList>
    </citation>
    <scope>NUCLEOTIDE SEQUENCE</scope>
    <source>
        <strain evidence="2">CGMCC 1.15493</strain>
    </source>
</reference>
<name>A0A916YAS1_9HYPH</name>